<dbReference type="InterPro" id="IPR016181">
    <property type="entry name" value="Acyl_CoA_acyltransferase"/>
</dbReference>
<dbReference type="PANTHER" id="PTHR43792:SF1">
    <property type="entry name" value="N-ACETYLTRANSFERASE DOMAIN-CONTAINING PROTEIN"/>
    <property type="match status" value="1"/>
</dbReference>
<dbReference type="AlphaFoldDB" id="A0A2A2TPE1"/>
<dbReference type="GO" id="GO:0016747">
    <property type="term" value="F:acyltransferase activity, transferring groups other than amino-acyl groups"/>
    <property type="evidence" value="ECO:0007669"/>
    <property type="project" value="InterPro"/>
</dbReference>
<keyword evidence="2" id="KW-0808">Transferase</keyword>
<comment type="caution">
    <text evidence="2">The sequence shown here is derived from an EMBL/GenBank/DDBJ whole genome shotgun (WGS) entry which is preliminary data.</text>
</comment>
<reference evidence="2 3" key="1">
    <citation type="submission" date="2017-08" db="EMBL/GenBank/DDBJ databases">
        <title>Draft genome sequence of filamentous cyanobacterium Calothrix elsteri CCALA 953.</title>
        <authorList>
            <person name="Gagunashvili A.N."/>
            <person name="Elster J."/>
            <person name="Andresson O.S."/>
        </authorList>
    </citation>
    <scope>NUCLEOTIDE SEQUENCE [LARGE SCALE GENOMIC DNA]</scope>
    <source>
        <strain evidence="2 3">CCALA 953</strain>
    </source>
</reference>
<evidence type="ECO:0000259" key="1">
    <source>
        <dbReference type="PROSITE" id="PS51186"/>
    </source>
</evidence>
<protein>
    <submittedName>
        <fullName evidence="2">GNAT family N-acetyltransferase</fullName>
    </submittedName>
</protein>
<dbReference type="InterPro" id="IPR051531">
    <property type="entry name" value="N-acetyltransferase"/>
</dbReference>
<dbReference type="PANTHER" id="PTHR43792">
    <property type="entry name" value="GNAT FAMILY, PUTATIVE (AFU_ORTHOLOGUE AFUA_3G00765)-RELATED-RELATED"/>
    <property type="match status" value="1"/>
</dbReference>
<dbReference type="OrthoDB" id="9799321at2"/>
<dbReference type="InterPro" id="IPR000182">
    <property type="entry name" value="GNAT_dom"/>
</dbReference>
<feature type="domain" description="N-acetyltransferase" evidence="1">
    <location>
        <begin position="25"/>
        <end position="172"/>
    </location>
</feature>
<dbReference type="SUPFAM" id="SSF55729">
    <property type="entry name" value="Acyl-CoA N-acyltransferases (Nat)"/>
    <property type="match status" value="1"/>
</dbReference>
<evidence type="ECO:0000313" key="3">
    <source>
        <dbReference type="Proteomes" id="UP000218238"/>
    </source>
</evidence>
<keyword evidence="3" id="KW-1185">Reference proteome</keyword>
<dbReference type="Gene3D" id="3.40.630.30">
    <property type="match status" value="1"/>
</dbReference>
<dbReference type="PROSITE" id="PS51186">
    <property type="entry name" value="GNAT"/>
    <property type="match status" value="1"/>
</dbReference>
<name>A0A2A2TPE1_9CYAN</name>
<sequence>MNLLQIEIITNRLVLKAIEMQYKTEIFREFTAEITTYMYPRAANDISETESFIQESLAGLREGYNLQLVILKKDTKEFLGCTGIHRINTKMPEFGIWLKKSAQGNYYGFETIAALKQWGEENLDCEGFIYPVDRDNYPSRKIPERLGGKIVKEYDKLNLSENILYLVEYWIPKQKTE</sequence>
<dbReference type="Pfam" id="PF13302">
    <property type="entry name" value="Acetyltransf_3"/>
    <property type="match status" value="1"/>
</dbReference>
<dbReference type="Proteomes" id="UP000218238">
    <property type="component" value="Unassembled WGS sequence"/>
</dbReference>
<dbReference type="EMBL" id="NTFS01000012">
    <property type="protein sequence ID" value="PAX60381.1"/>
    <property type="molecule type" value="Genomic_DNA"/>
</dbReference>
<dbReference type="RefSeq" id="WP_095720108.1">
    <property type="nucleotide sequence ID" value="NZ_NTFS01000012.1"/>
</dbReference>
<gene>
    <name evidence="2" type="ORF">CK510_02105</name>
</gene>
<proteinExistence type="predicted"/>
<evidence type="ECO:0000313" key="2">
    <source>
        <dbReference type="EMBL" id="PAX60381.1"/>
    </source>
</evidence>
<accession>A0A2A2TPE1</accession>
<organism evidence="2 3">
    <name type="scientific">Brunnivagina elsteri CCALA 953</name>
    <dbReference type="NCBI Taxonomy" id="987040"/>
    <lineage>
        <taxon>Bacteria</taxon>
        <taxon>Bacillati</taxon>
        <taxon>Cyanobacteriota</taxon>
        <taxon>Cyanophyceae</taxon>
        <taxon>Nostocales</taxon>
        <taxon>Calotrichaceae</taxon>
        <taxon>Brunnivagina</taxon>
    </lineage>
</organism>